<dbReference type="RefSeq" id="WP_050673327.1">
    <property type="nucleotide sequence ID" value="NZ_CVRL01000025.1"/>
</dbReference>
<feature type="signal peptide" evidence="2">
    <location>
        <begin position="1"/>
        <end position="31"/>
    </location>
</feature>
<evidence type="ECO:0000313" key="4">
    <source>
        <dbReference type="Proteomes" id="UP000043764"/>
    </source>
</evidence>
<organism evidence="3 4">
    <name type="scientific">Phaeobacter italicus</name>
    <dbReference type="NCBI Taxonomy" id="481446"/>
    <lineage>
        <taxon>Bacteria</taxon>
        <taxon>Pseudomonadati</taxon>
        <taxon>Pseudomonadota</taxon>
        <taxon>Alphaproteobacteria</taxon>
        <taxon>Rhodobacterales</taxon>
        <taxon>Roseobacteraceae</taxon>
        <taxon>Phaeobacter</taxon>
    </lineage>
</organism>
<protein>
    <recommendedName>
        <fullName evidence="5">Regulatory protein SoxS</fullName>
    </recommendedName>
</protein>
<gene>
    <name evidence="3" type="ORF">NIT7321_01903</name>
</gene>
<evidence type="ECO:0000256" key="1">
    <source>
        <dbReference type="SAM" id="MobiDB-lite"/>
    </source>
</evidence>
<keyword evidence="4" id="KW-1185">Reference proteome</keyword>
<evidence type="ECO:0008006" key="5">
    <source>
        <dbReference type="Google" id="ProtNLM"/>
    </source>
</evidence>
<reference evidence="4" key="1">
    <citation type="submission" date="2015-05" db="EMBL/GenBank/DDBJ databases">
        <authorList>
            <person name="Rodrigo-Torres Lidia"/>
            <person name="Arahal R.David."/>
        </authorList>
    </citation>
    <scope>NUCLEOTIDE SEQUENCE [LARGE SCALE GENOMIC DNA]</scope>
    <source>
        <strain evidence="4">CECT 7321</strain>
    </source>
</reference>
<name>A0A0H5D1Y7_9RHOB</name>
<accession>A0A0H5D1Y7</accession>
<dbReference type="AlphaFoldDB" id="A0A0H5D1Y7"/>
<keyword evidence="2" id="KW-0732">Signal</keyword>
<dbReference type="SUPFAM" id="SSF52833">
    <property type="entry name" value="Thioredoxin-like"/>
    <property type="match status" value="1"/>
</dbReference>
<feature type="chain" id="PRO_5005218039" description="Regulatory protein SoxS" evidence="2">
    <location>
        <begin position="32"/>
        <end position="146"/>
    </location>
</feature>
<dbReference type="STRING" id="481446.NIT7645_01002"/>
<sequence length="146" mass="16153">MFHPLRKTAHRLATAAVVLCATIGGTAPVWAAELLMVEQPGCSWCARWNEEIAPIYPKTAEGAFAPLRRADLRALPDDVALSRRVTFTPTFLIVDQGREMARLEGYPGEDFFWPLLTQLLQQHTSFDPETAQRPTPAPDTAADHNG</sequence>
<evidence type="ECO:0000313" key="3">
    <source>
        <dbReference type="EMBL" id="CRL11054.1"/>
    </source>
</evidence>
<dbReference type="Proteomes" id="UP000043764">
    <property type="component" value="Unassembled WGS sequence"/>
</dbReference>
<feature type="region of interest" description="Disordered" evidence="1">
    <location>
        <begin position="126"/>
        <end position="146"/>
    </location>
</feature>
<dbReference type="Gene3D" id="3.40.30.10">
    <property type="entry name" value="Glutaredoxin"/>
    <property type="match status" value="1"/>
</dbReference>
<evidence type="ECO:0000256" key="2">
    <source>
        <dbReference type="SAM" id="SignalP"/>
    </source>
</evidence>
<proteinExistence type="predicted"/>
<dbReference type="EMBL" id="CVRL01000025">
    <property type="protein sequence ID" value="CRL11054.1"/>
    <property type="molecule type" value="Genomic_DNA"/>
</dbReference>
<dbReference type="InterPro" id="IPR036249">
    <property type="entry name" value="Thioredoxin-like_sf"/>
</dbReference>